<feature type="transmembrane region" description="Helical" evidence="8">
    <location>
        <begin position="41"/>
        <end position="60"/>
    </location>
</feature>
<sequence length="384" mass="40704">MVKEVHDEGYTVVARSDVEAAQAESTAKPSSQPKPPRNQTAFFMALAVGSIASALGFSTLQEKVFNIPGFTYGGWMTFITYLTYSGCGLLESTVTRSFKRNASLRDYALISILAMGGAYFTNWALNYLNYTTRIVFKSCRVIPVMAFRSLVVGQRYSAVQYGAGALLVVGISLFTAGDAEGAPNFSGMGVGLIAIALLCDALTANLEERQFFRIRTPASHAEVMTYLSLFAAAESFLVLCVTGELQSALAHSSLHRETVPTICAFSMLGYVTVCLVLLLIKHFGATNTEVVKSMRKVCQVILSFVVFPKPMSWKYLAGGALVAVALYALQRTGKKPVGVEKDKEKDKDREGRKAGGGGGGAGAAALLLPGAGGEHAAGGPAGSG</sequence>
<dbReference type="PANTHER" id="PTHR10778:SF8">
    <property type="entry name" value="ADENOSINE 3'-PHOSPHO 5'-PHOSPHOSULFATE TRANSPORTER 2"/>
    <property type="match status" value="1"/>
</dbReference>
<dbReference type="GO" id="GO:0005789">
    <property type="term" value="C:endoplasmic reticulum membrane"/>
    <property type="evidence" value="ECO:0007669"/>
    <property type="project" value="TreeGrafter"/>
</dbReference>
<dbReference type="InterPro" id="IPR013657">
    <property type="entry name" value="SCL35B1-4/HUT1"/>
</dbReference>
<comment type="similarity">
    <text evidence="2">Belongs to the nucleotide-sugar transporter family. UDP-galactose:UMP antiporter (TC 2.A.7.11) subfamily.</text>
</comment>
<evidence type="ECO:0000256" key="5">
    <source>
        <dbReference type="ARBA" id="ARBA00022989"/>
    </source>
</evidence>
<dbReference type="EMBL" id="BRXU01000001">
    <property type="protein sequence ID" value="GLC48538.1"/>
    <property type="molecule type" value="Genomic_DNA"/>
</dbReference>
<comment type="subcellular location">
    <subcellularLocation>
        <location evidence="1">Membrane</location>
        <topology evidence="1">Multi-pass membrane protein</topology>
    </subcellularLocation>
</comment>
<evidence type="ECO:0000256" key="6">
    <source>
        <dbReference type="ARBA" id="ARBA00023136"/>
    </source>
</evidence>
<organism evidence="9 10">
    <name type="scientific">Pleodorina starrii</name>
    <dbReference type="NCBI Taxonomy" id="330485"/>
    <lineage>
        <taxon>Eukaryota</taxon>
        <taxon>Viridiplantae</taxon>
        <taxon>Chlorophyta</taxon>
        <taxon>core chlorophytes</taxon>
        <taxon>Chlorophyceae</taxon>
        <taxon>CS clade</taxon>
        <taxon>Chlamydomonadales</taxon>
        <taxon>Volvocaceae</taxon>
        <taxon>Pleodorina</taxon>
    </lineage>
</organism>
<feature type="transmembrane region" description="Helical" evidence="8">
    <location>
        <begin position="158"/>
        <end position="176"/>
    </location>
</feature>
<dbReference type="PANTHER" id="PTHR10778">
    <property type="entry name" value="SOLUTE CARRIER FAMILY 35 MEMBER B"/>
    <property type="match status" value="1"/>
</dbReference>
<name>A0A9W6EX37_9CHLO</name>
<keyword evidence="4 8" id="KW-0812">Transmembrane</keyword>
<evidence type="ECO:0000313" key="9">
    <source>
        <dbReference type="EMBL" id="GLC48538.1"/>
    </source>
</evidence>
<feature type="transmembrane region" description="Helical" evidence="8">
    <location>
        <begin position="258"/>
        <end position="280"/>
    </location>
</feature>
<proteinExistence type="inferred from homology"/>
<dbReference type="GO" id="GO:0046964">
    <property type="term" value="F:3'-phosphoadenosine 5'-phosphosulfate transmembrane transporter activity"/>
    <property type="evidence" value="ECO:0007669"/>
    <property type="project" value="TreeGrafter"/>
</dbReference>
<protein>
    <submittedName>
        <fullName evidence="9">Uncharacterized protein</fullName>
    </submittedName>
</protein>
<keyword evidence="3" id="KW-0813">Transport</keyword>
<dbReference type="GO" id="GO:0000139">
    <property type="term" value="C:Golgi membrane"/>
    <property type="evidence" value="ECO:0007669"/>
    <property type="project" value="TreeGrafter"/>
</dbReference>
<feature type="compositionally biased region" description="Basic and acidic residues" evidence="7">
    <location>
        <begin position="337"/>
        <end position="353"/>
    </location>
</feature>
<accession>A0A9W6EX37</accession>
<feature type="transmembrane region" description="Helical" evidence="8">
    <location>
        <begin position="107"/>
        <end position="125"/>
    </location>
</feature>
<gene>
    <name evidence="9" type="primary">PLEST001068</name>
    <name evidence="9" type="ORF">PLESTB_000108800</name>
</gene>
<comment type="caution">
    <text evidence="9">The sequence shown here is derived from an EMBL/GenBank/DDBJ whole genome shotgun (WGS) entry which is preliminary data.</text>
</comment>
<evidence type="ECO:0000256" key="4">
    <source>
        <dbReference type="ARBA" id="ARBA00022692"/>
    </source>
</evidence>
<keyword evidence="5 8" id="KW-1133">Transmembrane helix</keyword>
<dbReference type="OrthoDB" id="1601at2759"/>
<evidence type="ECO:0000256" key="8">
    <source>
        <dbReference type="SAM" id="Phobius"/>
    </source>
</evidence>
<keyword evidence="10" id="KW-1185">Reference proteome</keyword>
<evidence type="ECO:0000256" key="3">
    <source>
        <dbReference type="ARBA" id="ARBA00022448"/>
    </source>
</evidence>
<evidence type="ECO:0000256" key="1">
    <source>
        <dbReference type="ARBA" id="ARBA00004141"/>
    </source>
</evidence>
<evidence type="ECO:0000256" key="7">
    <source>
        <dbReference type="SAM" id="MobiDB-lite"/>
    </source>
</evidence>
<feature type="transmembrane region" description="Helical" evidence="8">
    <location>
        <begin position="188"/>
        <end position="206"/>
    </location>
</feature>
<reference evidence="9 10" key="1">
    <citation type="journal article" date="2023" name="Commun. Biol.">
        <title>Reorganization of the ancestral sex-determining regions during the evolution of trioecy in Pleodorina starrii.</title>
        <authorList>
            <person name="Takahashi K."/>
            <person name="Suzuki S."/>
            <person name="Kawai-Toyooka H."/>
            <person name="Yamamoto K."/>
            <person name="Hamaji T."/>
            <person name="Ootsuki R."/>
            <person name="Yamaguchi H."/>
            <person name="Kawachi M."/>
            <person name="Higashiyama T."/>
            <person name="Nozaki H."/>
        </authorList>
    </citation>
    <scope>NUCLEOTIDE SEQUENCE [LARGE SCALE GENOMIC DNA]</scope>
    <source>
        <strain evidence="9 10">NIES-4479</strain>
    </source>
</reference>
<evidence type="ECO:0000313" key="10">
    <source>
        <dbReference type="Proteomes" id="UP001165080"/>
    </source>
</evidence>
<dbReference type="Proteomes" id="UP001165080">
    <property type="component" value="Unassembled WGS sequence"/>
</dbReference>
<dbReference type="Pfam" id="PF08449">
    <property type="entry name" value="UAA"/>
    <property type="match status" value="1"/>
</dbReference>
<keyword evidence="6 8" id="KW-0472">Membrane</keyword>
<dbReference type="AlphaFoldDB" id="A0A9W6EX37"/>
<feature type="compositionally biased region" description="Gly residues" evidence="7">
    <location>
        <begin position="370"/>
        <end position="384"/>
    </location>
</feature>
<feature type="transmembrane region" description="Helical" evidence="8">
    <location>
        <begin position="226"/>
        <end position="246"/>
    </location>
</feature>
<feature type="region of interest" description="Disordered" evidence="7">
    <location>
        <begin position="337"/>
        <end position="384"/>
    </location>
</feature>
<evidence type="ECO:0000256" key="2">
    <source>
        <dbReference type="ARBA" id="ARBA00008349"/>
    </source>
</evidence>
<feature type="transmembrane region" description="Helical" evidence="8">
    <location>
        <begin position="72"/>
        <end position="95"/>
    </location>
</feature>